<dbReference type="PANTHER" id="PTHR21206">
    <property type="entry name" value="SLD5 PROTEIN"/>
    <property type="match status" value="1"/>
</dbReference>
<dbReference type="Pfam" id="PF16922">
    <property type="entry name" value="SLD5_C"/>
    <property type="match status" value="1"/>
</dbReference>
<evidence type="ECO:0000259" key="7">
    <source>
        <dbReference type="Pfam" id="PF05916"/>
    </source>
</evidence>
<reference evidence="9" key="1">
    <citation type="submission" date="2022-04" db="EMBL/GenBank/DDBJ databases">
        <authorList>
            <person name="Xu L."/>
            <person name="Lv Z."/>
        </authorList>
    </citation>
    <scope>NUCLEOTIDE SEQUENCE</scope>
    <source>
        <strain evidence="9">LV_2022a</strain>
    </source>
</reference>
<reference evidence="9" key="2">
    <citation type="journal article" date="2023" name="Infect Dis Poverty">
        <title>Chromosome-scale genome of the human blood fluke Schistosoma mekongi and its implications for public health.</title>
        <authorList>
            <person name="Zhou M."/>
            <person name="Xu L."/>
            <person name="Xu D."/>
            <person name="Chen W."/>
            <person name="Khan J."/>
            <person name="Hu Y."/>
            <person name="Huang H."/>
            <person name="Wei H."/>
            <person name="Zhang Y."/>
            <person name="Chusongsang P."/>
            <person name="Tanasarnprasert K."/>
            <person name="Hu X."/>
            <person name="Limpanont Y."/>
            <person name="Lv Z."/>
        </authorList>
    </citation>
    <scope>NUCLEOTIDE SEQUENCE</scope>
    <source>
        <strain evidence="9">LV_2022a</strain>
    </source>
</reference>
<evidence type="ECO:0000256" key="5">
    <source>
        <dbReference type="ARBA" id="ARBA00023242"/>
    </source>
</evidence>
<dbReference type="SUPFAM" id="SSF160059">
    <property type="entry name" value="PriA/YqbF domain"/>
    <property type="match status" value="1"/>
</dbReference>
<dbReference type="Gene3D" id="1.20.58.1030">
    <property type="match status" value="1"/>
</dbReference>
<comment type="function">
    <text evidence="6">The GINS complex plays an essential role in the initiation of DNA replication.</text>
</comment>
<keyword evidence="4 6" id="KW-0235">DNA replication</keyword>
<evidence type="ECO:0000256" key="3">
    <source>
        <dbReference type="ARBA" id="ARBA00014804"/>
    </source>
</evidence>
<dbReference type="InterPro" id="IPR036224">
    <property type="entry name" value="GINS_bundle-like_dom_sf"/>
</dbReference>
<sequence length="245" mass="28068">MQYARYGDVTTYTGTNGPLAPDLDEIIGDSDEENQSNEELLTSAELLERLYKIWQNEKIAPVLLTAHSDLLGLIQTEVNQLEAEAKTLPPGDLKAQIKRIQVERIRFIMVDYMRIRMKKIERFVEHILAEERSRSANESPHLTVEEYLFAKSYSNSIREYLKTTISNRLPANMQSIKDEELSFHPNPNSYVFCQSLKKIDYIEVFDYNPDGTQTSVSLTLEPGAQHLLPYSCIQSYVESGDVILI</sequence>
<name>A0AAE1ZB18_SCHME</name>
<evidence type="ECO:0000313" key="10">
    <source>
        <dbReference type="Proteomes" id="UP001292079"/>
    </source>
</evidence>
<protein>
    <recommendedName>
        <fullName evidence="3 6">DNA replication complex GINS protein SLD5</fullName>
    </recommendedName>
</protein>
<dbReference type="SUPFAM" id="SSF158573">
    <property type="entry name" value="GINS helical bundle-like"/>
    <property type="match status" value="1"/>
</dbReference>
<comment type="subcellular location">
    <subcellularLocation>
        <location evidence="1 6">Nucleus</location>
    </subcellularLocation>
</comment>
<proteinExistence type="inferred from homology"/>
<evidence type="ECO:0000256" key="6">
    <source>
        <dbReference type="PIRNR" id="PIRNR007764"/>
    </source>
</evidence>
<dbReference type="GO" id="GO:0000727">
    <property type="term" value="P:double-strand break repair via break-induced replication"/>
    <property type="evidence" value="ECO:0007669"/>
    <property type="project" value="TreeGrafter"/>
</dbReference>
<gene>
    <name evidence="9" type="ORF">MN116_006284</name>
</gene>
<dbReference type="InterPro" id="IPR021151">
    <property type="entry name" value="GINS_A"/>
</dbReference>
<keyword evidence="10" id="KW-1185">Reference proteome</keyword>
<dbReference type="GO" id="GO:0000811">
    <property type="term" value="C:GINS complex"/>
    <property type="evidence" value="ECO:0007669"/>
    <property type="project" value="UniProtKB-UniRule"/>
</dbReference>
<evidence type="ECO:0000256" key="4">
    <source>
        <dbReference type="ARBA" id="ARBA00022705"/>
    </source>
</evidence>
<comment type="caution">
    <text evidence="9">The sequence shown here is derived from an EMBL/GenBank/DDBJ whole genome shotgun (WGS) entry which is preliminary data.</text>
</comment>
<dbReference type="CDD" id="cd11711">
    <property type="entry name" value="GINS_A_Sld5"/>
    <property type="match status" value="1"/>
</dbReference>
<dbReference type="InterPro" id="IPR008591">
    <property type="entry name" value="GINS_Sld5"/>
</dbReference>
<evidence type="ECO:0000259" key="8">
    <source>
        <dbReference type="Pfam" id="PF16922"/>
    </source>
</evidence>
<dbReference type="AlphaFoldDB" id="A0AAE1ZB18"/>
<dbReference type="InterPro" id="IPR031633">
    <property type="entry name" value="SLD5_C"/>
</dbReference>
<dbReference type="CDD" id="cd21692">
    <property type="entry name" value="GINS_B_Sld5"/>
    <property type="match status" value="1"/>
</dbReference>
<dbReference type="PANTHER" id="PTHR21206:SF0">
    <property type="entry name" value="DNA REPLICATION COMPLEX GINS PROTEIN SLD5"/>
    <property type="match status" value="1"/>
</dbReference>
<dbReference type="PIRSF" id="PIRSF007764">
    <property type="entry name" value="Sld5"/>
    <property type="match status" value="1"/>
</dbReference>
<dbReference type="GO" id="GO:0006261">
    <property type="term" value="P:DNA-templated DNA replication"/>
    <property type="evidence" value="ECO:0007669"/>
    <property type="project" value="InterPro"/>
</dbReference>
<dbReference type="Pfam" id="PF05916">
    <property type="entry name" value="Sld5"/>
    <property type="match status" value="1"/>
</dbReference>
<evidence type="ECO:0000256" key="2">
    <source>
        <dbReference type="ARBA" id="ARBA00008187"/>
    </source>
</evidence>
<dbReference type="Proteomes" id="UP001292079">
    <property type="component" value="Unassembled WGS sequence"/>
</dbReference>
<comment type="similarity">
    <text evidence="2 6">Belongs to the GINS4/SLD5 family.</text>
</comment>
<dbReference type="EMBL" id="JALJAT010000004">
    <property type="protein sequence ID" value="KAK4470761.1"/>
    <property type="molecule type" value="Genomic_DNA"/>
</dbReference>
<organism evidence="9 10">
    <name type="scientific">Schistosoma mekongi</name>
    <name type="common">Parasitic worm</name>
    <dbReference type="NCBI Taxonomy" id="38744"/>
    <lineage>
        <taxon>Eukaryota</taxon>
        <taxon>Metazoa</taxon>
        <taxon>Spiralia</taxon>
        <taxon>Lophotrochozoa</taxon>
        <taxon>Platyhelminthes</taxon>
        <taxon>Trematoda</taxon>
        <taxon>Digenea</taxon>
        <taxon>Strigeidida</taxon>
        <taxon>Schistosomatoidea</taxon>
        <taxon>Schistosomatidae</taxon>
        <taxon>Schistosoma</taxon>
    </lineage>
</organism>
<dbReference type="Gene3D" id="3.40.5.60">
    <property type="match status" value="1"/>
</dbReference>
<evidence type="ECO:0000313" key="9">
    <source>
        <dbReference type="EMBL" id="KAK4470761.1"/>
    </source>
</evidence>
<dbReference type="InterPro" id="IPR038749">
    <property type="entry name" value="Sld5_GINS_A"/>
</dbReference>
<evidence type="ECO:0000256" key="1">
    <source>
        <dbReference type="ARBA" id="ARBA00004123"/>
    </source>
</evidence>
<accession>A0AAE1ZB18</accession>
<feature type="domain" description="GINS subunit" evidence="7">
    <location>
        <begin position="84"/>
        <end position="163"/>
    </location>
</feature>
<keyword evidence="5 6" id="KW-0539">Nucleus</keyword>
<feature type="domain" description="DNA replication complex GINS protein SLD5 C-terminal" evidence="8">
    <location>
        <begin position="185"/>
        <end position="245"/>
    </location>
</feature>